<dbReference type="InterPro" id="IPR051244">
    <property type="entry name" value="TCAF"/>
</dbReference>
<dbReference type="Proteomes" id="UP001066276">
    <property type="component" value="Chromosome 2_1"/>
</dbReference>
<evidence type="ECO:0000313" key="1">
    <source>
        <dbReference type="EMBL" id="KAJ1199441.1"/>
    </source>
</evidence>
<reference evidence="1" key="1">
    <citation type="journal article" date="2022" name="bioRxiv">
        <title>Sequencing and chromosome-scale assembly of the giantPleurodeles waltlgenome.</title>
        <authorList>
            <person name="Brown T."/>
            <person name="Elewa A."/>
            <person name="Iarovenko S."/>
            <person name="Subramanian E."/>
            <person name="Araus A.J."/>
            <person name="Petzold A."/>
            <person name="Susuki M."/>
            <person name="Suzuki K.-i.T."/>
            <person name="Hayashi T."/>
            <person name="Toyoda A."/>
            <person name="Oliveira C."/>
            <person name="Osipova E."/>
            <person name="Leigh N.D."/>
            <person name="Simon A."/>
            <person name="Yun M.H."/>
        </authorList>
    </citation>
    <scope>NUCLEOTIDE SEQUENCE</scope>
    <source>
        <strain evidence="1">20211129_DDA</strain>
        <tissue evidence="1">Liver</tissue>
    </source>
</reference>
<keyword evidence="2" id="KW-1185">Reference proteome</keyword>
<dbReference type="InterPro" id="IPR029062">
    <property type="entry name" value="Class_I_gatase-like"/>
</dbReference>
<comment type="caution">
    <text evidence="1">The sequence shown here is derived from an EMBL/GenBank/DDBJ whole genome shotgun (WGS) entry which is preliminary data.</text>
</comment>
<name>A0AAV7VF10_PLEWA</name>
<dbReference type="PANTHER" id="PTHR15730:SF5">
    <property type="entry name" value="SI:CH211-210B2.2-RELATED"/>
    <property type="match status" value="1"/>
</dbReference>
<proteinExistence type="predicted"/>
<dbReference type="PANTHER" id="PTHR15730">
    <property type="entry name" value="EXPERIMENTAL AUTOIMMUNE PROSTATITIS ANTIGEN 2-RELATED"/>
    <property type="match status" value="1"/>
</dbReference>
<protein>
    <submittedName>
        <fullName evidence="1">Uncharacterized protein</fullName>
    </submittedName>
</protein>
<accession>A0AAV7VF10</accession>
<sequence length="222" mass="24961">MRNLKPLEMTPTEAYRNLIKGLNVLDFTEHEAPCQLLLNGDKAFPIVVSPKGEVLIAASQYGKGRVVVISHEGYLKSHNFTSFLQNALEWLKPSHDALIGIHTSFDLLLKIIHEKKVQSSEEFSDCFGVYCMNAYDDRQCRDIIMSLKRGAGILIGGQAWTWSHQHGFENVMAEFPGNKVTRVTGIHFTANIAEAGIFPVTKEMPMNPVFVQWVSQFILLVI</sequence>
<dbReference type="GO" id="GO:0005886">
    <property type="term" value="C:plasma membrane"/>
    <property type="evidence" value="ECO:0007669"/>
    <property type="project" value="TreeGrafter"/>
</dbReference>
<dbReference type="GO" id="GO:0090314">
    <property type="term" value="P:positive regulation of protein targeting to membrane"/>
    <property type="evidence" value="ECO:0007669"/>
    <property type="project" value="TreeGrafter"/>
</dbReference>
<evidence type="ECO:0000313" key="2">
    <source>
        <dbReference type="Proteomes" id="UP001066276"/>
    </source>
</evidence>
<dbReference type="EMBL" id="JANPWB010000003">
    <property type="protein sequence ID" value="KAJ1199441.1"/>
    <property type="molecule type" value="Genomic_DNA"/>
</dbReference>
<gene>
    <name evidence="1" type="ORF">NDU88_003275</name>
</gene>
<dbReference type="SUPFAM" id="SSF52317">
    <property type="entry name" value="Class I glutamine amidotransferase-like"/>
    <property type="match status" value="1"/>
</dbReference>
<organism evidence="1 2">
    <name type="scientific">Pleurodeles waltl</name>
    <name type="common">Iberian ribbed newt</name>
    <dbReference type="NCBI Taxonomy" id="8319"/>
    <lineage>
        <taxon>Eukaryota</taxon>
        <taxon>Metazoa</taxon>
        <taxon>Chordata</taxon>
        <taxon>Craniata</taxon>
        <taxon>Vertebrata</taxon>
        <taxon>Euteleostomi</taxon>
        <taxon>Amphibia</taxon>
        <taxon>Batrachia</taxon>
        <taxon>Caudata</taxon>
        <taxon>Salamandroidea</taxon>
        <taxon>Salamandridae</taxon>
        <taxon>Pleurodelinae</taxon>
        <taxon>Pleurodeles</taxon>
    </lineage>
</organism>
<dbReference type="AlphaFoldDB" id="A0AAV7VF10"/>
<dbReference type="GO" id="GO:0044325">
    <property type="term" value="F:transmembrane transporter binding"/>
    <property type="evidence" value="ECO:0007669"/>
    <property type="project" value="TreeGrafter"/>
</dbReference>